<dbReference type="Pfam" id="PF04932">
    <property type="entry name" value="Wzy_C"/>
    <property type="match status" value="1"/>
</dbReference>
<dbReference type="InterPro" id="IPR051533">
    <property type="entry name" value="WaaL-like"/>
</dbReference>
<dbReference type="InterPro" id="IPR007016">
    <property type="entry name" value="O-antigen_ligase-rel_domated"/>
</dbReference>
<reference evidence="8" key="1">
    <citation type="submission" date="2016-01" db="EMBL/GenBank/DDBJ databases">
        <authorList>
            <person name="Mitreva M."/>
            <person name="Pepin K.H."/>
            <person name="Mihindukulasuriya K.A."/>
            <person name="Fulton R."/>
            <person name="Fronick C."/>
            <person name="O'Laughlin M."/>
            <person name="Miner T."/>
            <person name="Herter B."/>
            <person name="Rosa B.A."/>
            <person name="Cordes M."/>
            <person name="Tomlinson C."/>
            <person name="Wollam A."/>
            <person name="Palsikar V.B."/>
            <person name="Mardis E.R."/>
            <person name="Wilson R.K."/>
        </authorList>
    </citation>
    <scope>NUCLEOTIDE SEQUENCE [LARGE SCALE GENOMIC DNA]</scope>
    <source>
        <strain evidence="8">KA00182</strain>
    </source>
</reference>
<evidence type="ECO:0000313" key="8">
    <source>
        <dbReference type="Proteomes" id="UP000070160"/>
    </source>
</evidence>
<comment type="caution">
    <text evidence="7">The sequence shown here is derived from an EMBL/GenBank/DDBJ whole genome shotgun (WGS) entry which is preliminary data.</text>
</comment>
<feature type="domain" description="O-antigen ligase-related" evidence="6">
    <location>
        <begin position="200"/>
        <end position="338"/>
    </location>
</feature>
<gene>
    <name evidence="7" type="ORF">HMPREF3182_00068</name>
</gene>
<keyword evidence="2 5" id="KW-0812">Transmembrane</keyword>
<comment type="subcellular location">
    <subcellularLocation>
        <location evidence="1">Membrane</location>
        <topology evidence="1">Multi-pass membrane protein</topology>
    </subcellularLocation>
</comment>
<evidence type="ECO:0000256" key="4">
    <source>
        <dbReference type="ARBA" id="ARBA00023136"/>
    </source>
</evidence>
<evidence type="ECO:0000256" key="5">
    <source>
        <dbReference type="SAM" id="Phobius"/>
    </source>
</evidence>
<evidence type="ECO:0000256" key="2">
    <source>
        <dbReference type="ARBA" id="ARBA00022692"/>
    </source>
</evidence>
<feature type="transmembrane region" description="Helical" evidence="5">
    <location>
        <begin position="200"/>
        <end position="229"/>
    </location>
</feature>
<dbReference type="AlphaFoldDB" id="A0A134CLR3"/>
<proteinExistence type="predicted"/>
<accession>A0A134CLR3</accession>
<feature type="transmembrane region" description="Helical" evidence="5">
    <location>
        <begin position="235"/>
        <end position="255"/>
    </location>
</feature>
<feature type="transmembrane region" description="Helical" evidence="5">
    <location>
        <begin position="276"/>
        <end position="295"/>
    </location>
</feature>
<dbReference type="PANTHER" id="PTHR37422">
    <property type="entry name" value="TEICHURONIC ACID BIOSYNTHESIS PROTEIN TUAE"/>
    <property type="match status" value="1"/>
</dbReference>
<feature type="transmembrane region" description="Helical" evidence="5">
    <location>
        <begin position="330"/>
        <end position="348"/>
    </location>
</feature>
<feature type="transmembrane region" description="Helical" evidence="5">
    <location>
        <begin position="20"/>
        <end position="53"/>
    </location>
</feature>
<dbReference type="STRING" id="1588748.HMPREF3182_00068"/>
<name>A0A134CLR3_9FIRM</name>
<dbReference type="Proteomes" id="UP000070160">
    <property type="component" value="Unassembled WGS sequence"/>
</dbReference>
<evidence type="ECO:0000259" key="6">
    <source>
        <dbReference type="Pfam" id="PF04932"/>
    </source>
</evidence>
<protein>
    <submittedName>
        <fullName evidence="7">O-antigen polymerase</fullName>
    </submittedName>
</protein>
<feature type="transmembrane region" description="Helical" evidence="5">
    <location>
        <begin position="90"/>
        <end position="107"/>
    </location>
</feature>
<feature type="transmembrane region" description="Helical" evidence="5">
    <location>
        <begin position="171"/>
        <end position="188"/>
    </location>
</feature>
<dbReference type="EMBL" id="LSDT01000002">
    <property type="protein sequence ID" value="KXB93151.1"/>
    <property type="molecule type" value="Genomic_DNA"/>
</dbReference>
<evidence type="ECO:0000256" key="1">
    <source>
        <dbReference type="ARBA" id="ARBA00004141"/>
    </source>
</evidence>
<organism evidence="7 8">
    <name type="scientific">Megasphaera hutchinsoni</name>
    <dbReference type="NCBI Taxonomy" id="1588748"/>
    <lineage>
        <taxon>Bacteria</taxon>
        <taxon>Bacillati</taxon>
        <taxon>Bacillota</taxon>
        <taxon>Negativicutes</taxon>
        <taxon>Veillonellales</taxon>
        <taxon>Veillonellaceae</taxon>
        <taxon>Megasphaera</taxon>
    </lineage>
</organism>
<feature type="transmembrane region" description="Helical" evidence="5">
    <location>
        <begin position="65"/>
        <end position="84"/>
    </location>
</feature>
<evidence type="ECO:0000313" key="7">
    <source>
        <dbReference type="EMBL" id="KXB93151.1"/>
    </source>
</evidence>
<feature type="transmembrane region" description="Helical" evidence="5">
    <location>
        <begin position="383"/>
        <end position="402"/>
    </location>
</feature>
<keyword evidence="8" id="KW-1185">Reference proteome</keyword>
<keyword evidence="3 5" id="KW-1133">Transmembrane helix</keyword>
<dbReference type="PANTHER" id="PTHR37422:SF13">
    <property type="entry name" value="LIPOPOLYSACCHARIDE BIOSYNTHESIS PROTEIN PA4999-RELATED"/>
    <property type="match status" value="1"/>
</dbReference>
<dbReference type="PATRIC" id="fig|1588748.3.peg.67"/>
<feature type="transmembrane region" description="Helical" evidence="5">
    <location>
        <begin position="119"/>
        <end position="141"/>
    </location>
</feature>
<sequence length="412" mass="47220">MGIFTSHVQDQKEKARQHILYALAGTIFFMPLQLIAMEVCFILTLGLAIYYMARYGRPRQSSQPLNLPAICFGIVALLSLHATATPLRSTAFYIYTLGQYLALYYVVQTFVRGAGERKQLCYVFLLAAAAVTVCGFGQYILSPVETNIWVDKDAFPLLSRRMYAPLYNPNLLAQFLVIALCVSISVPCKHPYLVWGKRILTLALVGAVILTYSRGAWLALAALCLYLGWVENKRWWLWFLCVPLLFGWYHDTLYARWISLFSVSQEDTSLAMRWSMWKAALTMAGTHPILGIGWGEFKTIYPQYNWFIKHAGICIYHAHNMFLNILAETGMTGFFFFLWFYGGNWYYARCYDIHNHQESYIPLLMGGIIIGTTVCGIGDFDLFATQLSMTFWLWCGIFANWFSENNLRNNSH</sequence>
<dbReference type="GO" id="GO:0016020">
    <property type="term" value="C:membrane"/>
    <property type="evidence" value="ECO:0007669"/>
    <property type="project" value="UniProtKB-SubCell"/>
</dbReference>
<feature type="transmembrane region" description="Helical" evidence="5">
    <location>
        <begin position="360"/>
        <end position="377"/>
    </location>
</feature>
<evidence type="ECO:0000256" key="3">
    <source>
        <dbReference type="ARBA" id="ARBA00022989"/>
    </source>
</evidence>
<dbReference type="RefSeq" id="WP_062484847.1">
    <property type="nucleotide sequence ID" value="NZ_KQ960925.1"/>
</dbReference>
<keyword evidence="4 5" id="KW-0472">Membrane</keyword>